<feature type="domain" description="RTR1-type" evidence="3">
    <location>
        <begin position="134"/>
        <end position="218"/>
    </location>
</feature>
<gene>
    <name evidence="4" type="ORF">PRELSG_0406100</name>
</gene>
<evidence type="ECO:0000256" key="1">
    <source>
        <dbReference type="PROSITE-ProRule" id="PRU00812"/>
    </source>
</evidence>
<dbReference type="AlphaFoldDB" id="A0A1J1H2D2"/>
<proteinExistence type="inferred from homology"/>
<evidence type="ECO:0000313" key="5">
    <source>
        <dbReference type="Proteomes" id="UP000220158"/>
    </source>
</evidence>
<dbReference type="InterPro" id="IPR007308">
    <property type="entry name" value="Rtr1/RPAP2_dom"/>
</dbReference>
<dbReference type="PROSITE" id="PS51479">
    <property type="entry name" value="ZF_RTR1"/>
    <property type="match status" value="1"/>
</dbReference>
<feature type="compositionally biased region" description="Acidic residues" evidence="2">
    <location>
        <begin position="817"/>
        <end position="836"/>
    </location>
</feature>
<organism evidence="4 5">
    <name type="scientific">Plasmodium relictum</name>
    <dbReference type="NCBI Taxonomy" id="85471"/>
    <lineage>
        <taxon>Eukaryota</taxon>
        <taxon>Sar</taxon>
        <taxon>Alveolata</taxon>
        <taxon>Apicomplexa</taxon>
        <taxon>Aconoidasida</taxon>
        <taxon>Haemosporida</taxon>
        <taxon>Plasmodiidae</taxon>
        <taxon>Plasmodium</taxon>
        <taxon>Plasmodium (Haemamoeba)</taxon>
    </lineage>
</organism>
<keyword evidence="5" id="KW-1185">Reference proteome</keyword>
<comment type="similarity">
    <text evidence="1">Belongs to the RPAP2 family.</text>
</comment>
<dbReference type="InterPro" id="IPR038534">
    <property type="entry name" value="Rtr1/RPAP2_sf"/>
</dbReference>
<reference evidence="4 5" key="1">
    <citation type="submission" date="2015-04" db="EMBL/GenBank/DDBJ databases">
        <authorList>
            <consortium name="Pathogen Informatics"/>
        </authorList>
    </citation>
    <scope>NUCLEOTIDE SEQUENCE [LARGE SCALE GENOMIC DNA]</scope>
    <source>
        <strain evidence="4 5">SGS1</strain>
    </source>
</reference>
<evidence type="ECO:0000256" key="2">
    <source>
        <dbReference type="SAM" id="MobiDB-lite"/>
    </source>
</evidence>
<dbReference type="Gene3D" id="1.25.40.820">
    <property type="match status" value="1"/>
</dbReference>
<feature type="region of interest" description="Disordered" evidence="2">
    <location>
        <begin position="806"/>
        <end position="836"/>
    </location>
</feature>
<evidence type="ECO:0000313" key="4">
    <source>
        <dbReference type="EMBL" id="CRG98711.1"/>
    </source>
</evidence>
<evidence type="ECO:0000259" key="3">
    <source>
        <dbReference type="PROSITE" id="PS51479"/>
    </source>
</evidence>
<feature type="compositionally biased region" description="Basic and acidic residues" evidence="2">
    <location>
        <begin position="806"/>
        <end position="816"/>
    </location>
</feature>
<dbReference type="VEuPathDB" id="PlasmoDB:PRELSG_0406100"/>
<dbReference type="RefSeq" id="XP_028531720.1">
    <property type="nucleotide sequence ID" value="XM_028680199.1"/>
</dbReference>
<sequence>MGEDKEKINFDREKKISSLSKIYHRKLETLLIYINIPKKKKNKIYFDDFFNIKEICSYINTINNDEENQEKNYLDENKDTNGNDNYNEKININEVIESCKDDYNEKNININTESEIKTDKNIFIKNLLIFLNNLIILYFTKSDLIDVCINRRSYNKCGFYACDNTFLNDINKSKYKIDVKNKNIYLREYYDLFCSTNCMNYNLHLLKEIINKTKNSRENLDCKKKCQLIHIMFLTFFPFFKFYDIKFLFNNIDKVNIQNNKIYIKNEESKKNETITSKIEKKKIKKENNHLKSNVSKNSPSHISFVVKENTNDIEEDEYKNNIKDIIKDNQNILKEIEQKDKINITEKLEKDEEKKNDKQNKEVHKDNQIILQNKKSKTKIINGKNQKKNKKVSFNEDIKFYKYYKDECINEFCVDEISVNKKNSKKEIKEKKILNNFNIEELEENSNTLNEPFDKPKEILYSFGKRPCNKLIQEFDDYLYKLKGNSDTENEKKNENFSKELIEVLGNEHNSNVYEHTVDKKEVINKNFNECTTDKIHNMINKNINEDISENINEKNIEEKEIFLNKTKNTETNERKGNSHNELKKKYEEVKNSMFTNKKYSFDNIFESTIFDTTKIIDFNYEKQDLINFASKKMNEINTKYSKEKNEKKIILLNSSNEKRYDNKIIVNNSCTLNENCKSIFKYEINNQNLNADRYHNKILLENTNKFTFFNENKKDYDEKITECFEKNEVNNKKNDEINEKVDNEINEKVENEIIEKVENEITEKVENEIIEKVENEITEKVDEINEKVDNEINEKVKNEITKKVENEMNKKNNEQNDETDEPNSDEINENNEDSDEIKLQNLLLEKKKKIREEYIESFKKDIAVDFDSCSDSENVDKEELLKINDSKYIYNTNKDNVYENISLYVVLWDIFTNNISKYTVHFFTKNEFIIPKSINEVERERKNEFLYNISQYIPTYINSISSIILNICRTFLFHRPLLPFKKKIYKSIICIIAIALKKHKLELIPTCELNNIKKAEYYLTFKNKIEQEELNDLSMLFFQNNFY</sequence>
<dbReference type="EMBL" id="LN835299">
    <property type="protein sequence ID" value="CRG98711.1"/>
    <property type="molecule type" value="Genomic_DNA"/>
</dbReference>
<dbReference type="OrthoDB" id="361971at2759"/>
<dbReference type="Proteomes" id="UP000220158">
    <property type="component" value="Chromosome 4"/>
</dbReference>
<accession>A0A1J1H2D2</accession>
<feature type="region of interest" description="Disordered" evidence="2">
    <location>
        <begin position="351"/>
        <end position="370"/>
    </location>
</feature>
<feature type="compositionally biased region" description="Basic and acidic residues" evidence="2">
    <location>
        <begin position="351"/>
        <end position="368"/>
    </location>
</feature>
<dbReference type="KEGG" id="prel:PRELSG_0406100"/>
<dbReference type="GeneID" id="39734811"/>
<dbReference type="OMA" id="YDKNRTY"/>
<dbReference type="Pfam" id="PF04181">
    <property type="entry name" value="RPAP2_Rtr1"/>
    <property type="match status" value="1"/>
</dbReference>
<protein>
    <recommendedName>
        <fullName evidence="3">RTR1-type domain-containing protein</fullName>
    </recommendedName>
</protein>
<name>A0A1J1H2D2_PLARL</name>